<dbReference type="RefSeq" id="WP_386053924.1">
    <property type="nucleotide sequence ID" value="NZ_JBHTKH010000012.1"/>
</dbReference>
<dbReference type="Pfam" id="PF00005">
    <property type="entry name" value="ABC_tran"/>
    <property type="match status" value="1"/>
</dbReference>
<dbReference type="CDD" id="cd03224">
    <property type="entry name" value="ABC_TM1139_LivF_branched"/>
    <property type="match status" value="1"/>
</dbReference>
<dbReference type="Gene3D" id="3.40.50.300">
    <property type="entry name" value="P-loop containing nucleotide triphosphate hydrolases"/>
    <property type="match status" value="1"/>
</dbReference>
<dbReference type="InterPro" id="IPR052156">
    <property type="entry name" value="BCAA_Transport_ATP-bd_LivF"/>
</dbReference>
<dbReference type="PANTHER" id="PTHR43820:SF5">
    <property type="entry name" value="HIGH-AFFINITY BRANCHED-CHAIN AMINO ACID TRANSPORT ATP-BINDING PROTEIN"/>
    <property type="match status" value="1"/>
</dbReference>
<dbReference type="InterPro" id="IPR003593">
    <property type="entry name" value="AAA+_ATPase"/>
</dbReference>
<dbReference type="PROSITE" id="PS50893">
    <property type="entry name" value="ABC_TRANSPORTER_2"/>
    <property type="match status" value="1"/>
</dbReference>
<comment type="similarity">
    <text evidence="1">Belongs to the ABC transporter superfamily.</text>
</comment>
<evidence type="ECO:0000256" key="5">
    <source>
        <dbReference type="ARBA" id="ARBA00022970"/>
    </source>
</evidence>
<dbReference type="InterPro" id="IPR003439">
    <property type="entry name" value="ABC_transporter-like_ATP-bd"/>
</dbReference>
<protein>
    <submittedName>
        <fullName evidence="7">ABC transporter ATP-binding protein</fullName>
    </submittedName>
</protein>
<name>A0ABW3MZ06_9MICO</name>
<dbReference type="InterPro" id="IPR027417">
    <property type="entry name" value="P-loop_NTPase"/>
</dbReference>
<dbReference type="GO" id="GO:0005524">
    <property type="term" value="F:ATP binding"/>
    <property type="evidence" value="ECO:0007669"/>
    <property type="project" value="UniProtKB-KW"/>
</dbReference>
<gene>
    <name evidence="7" type="ORF">ACFQ2V_16385</name>
</gene>
<comment type="caution">
    <text evidence="7">The sequence shown here is derived from an EMBL/GenBank/DDBJ whole genome shotgun (WGS) entry which is preliminary data.</text>
</comment>
<keyword evidence="3" id="KW-0547">Nucleotide-binding</keyword>
<evidence type="ECO:0000256" key="3">
    <source>
        <dbReference type="ARBA" id="ARBA00022741"/>
    </source>
</evidence>
<evidence type="ECO:0000313" key="8">
    <source>
        <dbReference type="Proteomes" id="UP001597046"/>
    </source>
</evidence>
<keyword evidence="5" id="KW-0029">Amino-acid transport</keyword>
<evidence type="ECO:0000256" key="1">
    <source>
        <dbReference type="ARBA" id="ARBA00005417"/>
    </source>
</evidence>
<evidence type="ECO:0000256" key="2">
    <source>
        <dbReference type="ARBA" id="ARBA00022448"/>
    </source>
</evidence>
<feature type="domain" description="ABC transporter" evidence="6">
    <location>
        <begin position="2"/>
        <end position="234"/>
    </location>
</feature>
<keyword evidence="4 7" id="KW-0067">ATP-binding</keyword>
<reference evidence="8" key="1">
    <citation type="journal article" date="2019" name="Int. J. Syst. Evol. Microbiol.">
        <title>The Global Catalogue of Microorganisms (GCM) 10K type strain sequencing project: providing services to taxonomists for standard genome sequencing and annotation.</title>
        <authorList>
            <consortium name="The Broad Institute Genomics Platform"/>
            <consortium name="The Broad Institute Genome Sequencing Center for Infectious Disease"/>
            <person name="Wu L."/>
            <person name="Ma J."/>
        </authorList>
    </citation>
    <scope>NUCLEOTIDE SEQUENCE [LARGE SCALE GENOMIC DNA]</scope>
    <source>
        <strain evidence="8">CCUG 57508</strain>
    </source>
</reference>
<dbReference type="Proteomes" id="UP001597046">
    <property type="component" value="Unassembled WGS sequence"/>
</dbReference>
<evidence type="ECO:0000313" key="7">
    <source>
        <dbReference type="EMBL" id="MFD1055893.1"/>
    </source>
</evidence>
<proteinExistence type="inferred from homology"/>
<organism evidence="7 8">
    <name type="scientific">Terrabacter terrigena</name>
    <dbReference type="NCBI Taxonomy" id="574718"/>
    <lineage>
        <taxon>Bacteria</taxon>
        <taxon>Bacillati</taxon>
        <taxon>Actinomycetota</taxon>
        <taxon>Actinomycetes</taxon>
        <taxon>Micrococcales</taxon>
        <taxon>Intrasporangiaceae</taxon>
        <taxon>Terrabacter</taxon>
    </lineage>
</organism>
<sequence length="234" mass="25298">MLQLHDVSAGYGPTPVLHGISLEVGPGELVALLGRNGVGKTTLLRTITGEIPASRGEVRLAEKPITKMKPHERARAGIAYVPQGRQIFSDLSVLDNLRVAGYAAQKPGWQSIVDEMLEQFPILAEKRTLTGGSLSGGQQQILALARALVTAPDLLLLDEPSEGIQPSIVQQIAHEIKDINQRRNITVVIVEQNLEFAASVADTAYVMDKGRIAQKLKTDHLLSDVSLQHELLGV</sequence>
<accession>A0ABW3MZ06</accession>
<evidence type="ECO:0000256" key="4">
    <source>
        <dbReference type="ARBA" id="ARBA00022840"/>
    </source>
</evidence>
<evidence type="ECO:0000259" key="6">
    <source>
        <dbReference type="PROSITE" id="PS50893"/>
    </source>
</evidence>
<dbReference type="PANTHER" id="PTHR43820">
    <property type="entry name" value="HIGH-AFFINITY BRANCHED-CHAIN AMINO ACID TRANSPORT ATP-BINDING PROTEIN LIVF"/>
    <property type="match status" value="1"/>
</dbReference>
<dbReference type="SUPFAM" id="SSF52540">
    <property type="entry name" value="P-loop containing nucleoside triphosphate hydrolases"/>
    <property type="match status" value="1"/>
</dbReference>
<dbReference type="EMBL" id="JBHTKH010000012">
    <property type="protein sequence ID" value="MFD1055893.1"/>
    <property type="molecule type" value="Genomic_DNA"/>
</dbReference>
<keyword evidence="2" id="KW-0813">Transport</keyword>
<keyword evidence="8" id="KW-1185">Reference proteome</keyword>
<dbReference type="SMART" id="SM00382">
    <property type="entry name" value="AAA"/>
    <property type="match status" value="1"/>
</dbReference>